<dbReference type="EMBL" id="BAAAQN010000017">
    <property type="protein sequence ID" value="GAA2030738.1"/>
    <property type="molecule type" value="Genomic_DNA"/>
</dbReference>
<dbReference type="Proteomes" id="UP001500751">
    <property type="component" value="Unassembled WGS sequence"/>
</dbReference>
<dbReference type="CDD" id="cd16936">
    <property type="entry name" value="HATPase_RsbW-like"/>
    <property type="match status" value="1"/>
</dbReference>
<reference evidence="4" key="1">
    <citation type="journal article" date="2019" name="Int. J. Syst. Evol. Microbiol.">
        <title>The Global Catalogue of Microorganisms (GCM) 10K type strain sequencing project: providing services to taxonomists for standard genome sequencing and annotation.</title>
        <authorList>
            <consortium name="The Broad Institute Genomics Platform"/>
            <consortium name="The Broad Institute Genome Sequencing Center for Infectious Disease"/>
            <person name="Wu L."/>
            <person name="Ma J."/>
        </authorList>
    </citation>
    <scope>NUCLEOTIDE SEQUENCE [LARGE SCALE GENOMIC DNA]</scope>
    <source>
        <strain evidence="4">JCM 16014</strain>
    </source>
</reference>
<sequence length="138" mass="14526">MDRQRGHDTKHAVLHLPASSDAPGKARDFLADFASTHDGAAEACLPQGSLVVSELVANAVMHAGTPVSVGLTVRPDALEVAVGDLDPAPPKLLPPDPHRIGGLGLHMVNQLAEAWGVRTIGQRGKTVWCRLRPQAQLG</sequence>
<dbReference type="PANTHER" id="PTHR35526:SF3">
    <property type="entry name" value="ANTI-SIGMA-F FACTOR RSBW"/>
    <property type="match status" value="1"/>
</dbReference>
<feature type="domain" description="Histidine kinase/HSP90-like ATPase" evidence="2">
    <location>
        <begin position="17"/>
        <end position="129"/>
    </location>
</feature>
<dbReference type="InterPro" id="IPR050267">
    <property type="entry name" value="Anti-sigma-factor_SerPK"/>
</dbReference>
<dbReference type="InterPro" id="IPR036890">
    <property type="entry name" value="HATPase_C_sf"/>
</dbReference>
<keyword evidence="1" id="KW-0808">Transferase</keyword>
<dbReference type="RefSeq" id="WP_344666498.1">
    <property type="nucleotide sequence ID" value="NZ_BAAAQN010000017.1"/>
</dbReference>
<dbReference type="InterPro" id="IPR003594">
    <property type="entry name" value="HATPase_dom"/>
</dbReference>
<dbReference type="PANTHER" id="PTHR35526">
    <property type="entry name" value="ANTI-SIGMA-F FACTOR RSBW-RELATED"/>
    <property type="match status" value="1"/>
</dbReference>
<dbReference type="SUPFAM" id="SSF55874">
    <property type="entry name" value="ATPase domain of HSP90 chaperone/DNA topoisomerase II/histidine kinase"/>
    <property type="match status" value="1"/>
</dbReference>
<organism evidence="3 4">
    <name type="scientific">Catenulispora yoronensis</name>
    <dbReference type="NCBI Taxonomy" id="450799"/>
    <lineage>
        <taxon>Bacteria</taxon>
        <taxon>Bacillati</taxon>
        <taxon>Actinomycetota</taxon>
        <taxon>Actinomycetes</taxon>
        <taxon>Catenulisporales</taxon>
        <taxon>Catenulisporaceae</taxon>
        <taxon>Catenulispora</taxon>
    </lineage>
</organism>
<name>A0ABP5FNR1_9ACTN</name>
<evidence type="ECO:0000313" key="3">
    <source>
        <dbReference type="EMBL" id="GAA2030738.1"/>
    </source>
</evidence>
<evidence type="ECO:0000313" key="4">
    <source>
        <dbReference type="Proteomes" id="UP001500751"/>
    </source>
</evidence>
<dbReference type="Pfam" id="PF13581">
    <property type="entry name" value="HATPase_c_2"/>
    <property type="match status" value="1"/>
</dbReference>
<protein>
    <recommendedName>
        <fullName evidence="2">Histidine kinase/HSP90-like ATPase domain-containing protein</fullName>
    </recommendedName>
</protein>
<evidence type="ECO:0000259" key="2">
    <source>
        <dbReference type="Pfam" id="PF13581"/>
    </source>
</evidence>
<proteinExistence type="predicted"/>
<dbReference type="Gene3D" id="3.30.565.10">
    <property type="entry name" value="Histidine kinase-like ATPase, C-terminal domain"/>
    <property type="match status" value="1"/>
</dbReference>
<keyword evidence="4" id="KW-1185">Reference proteome</keyword>
<evidence type="ECO:0000256" key="1">
    <source>
        <dbReference type="ARBA" id="ARBA00022527"/>
    </source>
</evidence>
<gene>
    <name evidence="3" type="ORF">GCM10009839_33170</name>
</gene>
<comment type="caution">
    <text evidence="3">The sequence shown here is derived from an EMBL/GenBank/DDBJ whole genome shotgun (WGS) entry which is preliminary data.</text>
</comment>
<keyword evidence="1" id="KW-0418">Kinase</keyword>
<accession>A0ABP5FNR1</accession>
<keyword evidence="1" id="KW-0723">Serine/threonine-protein kinase</keyword>